<reference evidence="2" key="1">
    <citation type="submission" date="2015-08" db="EMBL/GenBank/DDBJ databases">
        <title>Genome sequencing project for genomic taxonomy and phylogenomics of Bacillus-like bacteria.</title>
        <authorList>
            <person name="Liu B."/>
            <person name="Wang J."/>
            <person name="Zhu Y."/>
            <person name="Liu G."/>
            <person name="Chen Q."/>
            <person name="Chen Z."/>
            <person name="Lan J."/>
            <person name="Che J."/>
            <person name="Ge C."/>
            <person name="Shi H."/>
            <person name="Pan Z."/>
            <person name="Liu X."/>
        </authorList>
    </citation>
    <scope>NUCLEOTIDE SEQUENCE [LARGE SCALE GENOMIC DNA]</scope>
    <source>
        <strain evidence="2">FJAT-22460</strain>
    </source>
</reference>
<organism evidence="1 2">
    <name type="scientific">Paenibacillus solani</name>
    <dbReference type="NCBI Taxonomy" id="1705565"/>
    <lineage>
        <taxon>Bacteria</taxon>
        <taxon>Bacillati</taxon>
        <taxon>Bacillota</taxon>
        <taxon>Bacilli</taxon>
        <taxon>Bacillales</taxon>
        <taxon>Paenibacillaceae</taxon>
        <taxon>Paenibacillus</taxon>
    </lineage>
</organism>
<keyword evidence="2" id="KW-1185">Reference proteome</keyword>
<comment type="caution">
    <text evidence="1">The sequence shown here is derived from an EMBL/GenBank/DDBJ whole genome shotgun (WGS) entry which is preliminary data.</text>
</comment>
<dbReference type="AlphaFoldDB" id="A0A0M1NKM2"/>
<dbReference type="Proteomes" id="UP000036932">
    <property type="component" value="Unassembled WGS sequence"/>
</dbReference>
<gene>
    <name evidence="1" type="ORF">AM231_18965</name>
</gene>
<dbReference type="EMBL" id="LIUT01000003">
    <property type="protein sequence ID" value="KOR82409.1"/>
    <property type="molecule type" value="Genomic_DNA"/>
</dbReference>
<evidence type="ECO:0000313" key="1">
    <source>
        <dbReference type="EMBL" id="KOR82409.1"/>
    </source>
</evidence>
<sequence>MLMHLAVKQYYTDYPGRIILKKVMFLNQLFIKERPITYIKLQYGKMIGAPTGADGIQNIGIRLVTSIFC</sequence>
<accession>A0A0M1NKM2</accession>
<proteinExistence type="predicted"/>
<protein>
    <submittedName>
        <fullName evidence="1">Uncharacterized protein</fullName>
    </submittedName>
</protein>
<name>A0A0M1NKM2_9BACL</name>
<evidence type="ECO:0000313" key="2">
    <source>
        <dbReference type="Proteomes" id="UP000036932"/>
    </source>
</evidence>